<name>A0A1G1XNE4_9BACT</name>
<dbReference type="PANTHER" id="PTHR46401:SF2">
    <property type="entry name" value="GLYCOSYLTRANSFERASE WBBK-RELATED"/>
    <property type="match status" value="1"/>
</dbReference>
<dbReference type="GO" id="GO:0009103">
    <property type="term" value="P:lipopolysaccharide biosynthetic process"/>
    <property type="evidence" value="ECO:0007669"/>
    <property type="project" value="TreeGrafter"/>
</dbReference>
<comment type="caution">
    <text evidence="3">The sequence shown here is derived from an EMBL/GenBank/DDBJ whole genome shotgun (WGS) entry which is preliminary data.</text>
</comment>
<protein>
    <recommendedName>
        <fullName evidence="2">Glycosyl transferase family 1 domain-containing protein</fullName>
    </recommendedName>
</protein>
<accession>A0A1G1XNE4</accession>
<dbReference type="Proteomes" id="UP000176498">
    <property type="component" value="Unassembled WGS sequence"/>
</dbReference>
<dbReference type="SUPFAM" id="SSF53756">
    <property type="entry name" value="UDP-Glycosyltransferase/glycogen phosphorylase"/>
    <property type="match status" value="1"/>
</dbReference>
<organism evidence="3 4">
    <name type="scientific">Candidatus Buchananbacteria bacterium RBG_13_36_9</name>
    <dbReference type="NCBI Taxonomy" id="1797530"/>
    <lineage>
        <taxon>Bacteria</taxon>
        <taxon>Candidatus Buchananiibacteriota</taxon>
    </lineage>
</organism>
<evidence type="ECO:0000313" key="4">
    <source>
        <dbReference type="Proteomes" id="UP000176498"/>
    </source>
</evidence>
<sequence>MKTLFIIHRLWLEGKIKQGGIDFIVRYFEENHGLTYKIEHPFEDYNFPSNLKLAEQIISNHQSKLKPPFIWFFEVYINLSWTKKIKPIDIVFASDPLNFFSCYLLKKLGWAKKIWFHSVDYSDHRFNNRILNRIYKTLYKLAVNQADLTTVVTQRMENLAKALTHHQERIFFLPNSPLFNHVPKIDINDRKKFHLALSASKLSYMQWDKILQVLIKLQKDYPQTILEIVGFIDETSKSKITDLNLSANIICHGINPYNEALAIISRCQIGLSWYVTDISHIYWGDSLKIREYAAAGLPTVCDDITSTALEMAQWQAGFIANTVEEMAAKIAILFNDHQLYKKYSANALNWAASTDKAKLLANIISKL</sequence>
<dbReference type="PANTHER" id="PTHR46401">
    <property type="entry name" value="GLYCOSYLTRANSFERASE WBBK-RELATED"/>
    <property type="match status" value="1"/>
</dbReference>
<evidence type="ECO:0000313" key="3">
    <source>
        <dbReference type="EMBL" id="OGY41176.1"/>
    </source>
</evidence>
<gene>
    <name evidence="3" type="ORF">A2Y82_01880</name>
</gene>
<dbReference type="InterPro" id="IPR001296">
    <property type="entry name" value="Glyco_trans_1"/>
</dbReference>
<evidence type="ECO:0000259" key="2">
    <source>
        <dbReference type="Pfam" id="PF00534"/>
    </source>
</evidence>
<dbReference type="Gene3D" id="3.40.50.2000">
    <property type="entry name" value="Glycogen Phosphorylase B"/>
    <property type="match status" value="2"/>
</dbReference>
<dbReference type="GO" id="GO:0016757">
    <property type="term" value="F:glycosyltransferase activity"/>
    <property type="evidence" value="ECO:0007669"/>
    <property type="project" value="InterPro"/>
</dbReference>
<dbReference type="Pfam" id="PF00534">
    <property type="entry name" value="Glycos_transf_1"/>
    <property type="match status" value="1"/>
</dbReference>
<proteinExistence type="predicted"/>
<evidence type="ECO:0000256" key="1">
    <source>
        <dbReference type="ARBA" id="ARBA00022679"/>
    </source>
</evidence>
<feature type="domain" description="Glycosyl transferase family 1" evidence="2">
    <location>
        <begin position="196"/>
        <end position="349"/>
    </location>
</feature>
<keyword evidence="1" id="KW-0808">Transferase</keyword>
<dbReference type="EMBL" id="MHHZ01000021">
    <property type="protein sequence ID" value="OGY41176.1"/>
    <property type="molecule type" value="Genomic_DNA"/>
</dbReference>
<dbReference type="AlphaFoldDB" id="A0A1G1XNE4"/>
<reference evidence="3 4" key="1">
    <citation type="journal article" date="2016" name="Nat. Commun.">
        <title>Thousands of microbial genomes shed light on interconnected biogeochemical processes in an aquifer system.</title>
        <authorList>
            <person name="Anantharaman K."/>
            <person name="Brown C.T."/>
            <person name="Hug L.A."/>
            <person name="Sharon I."/>
            <person name="Castelle C.J."/>
            <person name="Probst A.J."/>
            <person name="Thomas B.C."/>
            <person name="Singh A."/>
            <person name="Wilkins M.J."/>
            <person name="Karaoz U."/>
            <person name="Brodie E.L."/>
            <person name="Williams K.H."/>
            <person name="Hubbard S.S."/>
            <person name="Banfield J.F."/>
        </authorList>
    </citation>
    <scope>NUCLEOTIDE SEQUENCE [LARGE SCALE GENOMIC DNA]</scope>
</reference>